<protein>
    <submittedName>
        <fullName evidence="1">1342_t:CDS:1</fullName>
    </submittedName>
</protein>
<accession>A0ACA9MTJ5</accession>
<evidence type="ECO:0000313" key="1">
    <source>
        <dbReference type="EMBL" id="CAG8597548.1"/>
    </source>
</evidence>
<evidence type="ECO:0000313" key="2">
    <source>
        <dbReference type="Proteomes" id="UP000789525"/>
    </source>
</evidence>
<comment type="caution">
    <text evidence="1">The sequence shown here is derived from an EMBL/GenBank/DDBJ whole genome shotgun (WGS) entry which is preliminary data.</text>
</comment>
<sequence length="723" mass="85691">PEKMRNEEKRLEALELEISAGNLGRYGILTRVFLGIIQTLDQIKPDILIYIKDLENEAIRGVRAAISASPRVSGVTEIAIPLEELKHLTWLTDLPVEALKQWNKPKIRLEVITQDRPDSLARLIRSLKSSYYFGDDMPLTINVDRNSDPVTIEYCKTLEWNFGQKNIRHRIIQGGLMAAVVESYYPVDDNDYAVLLEDDIEVSPFFYSWTKYSVLKYRYGIDRILSRRMYGISLYSSKINELHKPGRKQFSPLLSFEGTTYSLYSPYLGQVPCSWGAVYFPEIWREFHHYFIARLEDSGGLRVQNITIPESRSNRWRNSWKRFFIELAYLRGYVMLYPNYENYTSLSTNHAEVGTHIHLGEGKPSSNEVFDVPLMKENILLQGLPDGKLPEYSDLPTMDLLGNIVTKEELVQRGRSLHYEISQCPPGEYDEITYDPQDLLCIDEAKRQEAMELEKMRNEEKRLEALELERIRNELLIQKAMELEKMNNETNQQEAMEPEVRKNETNQQEDTELEKMRNEENRKEIVEFEKLMNEANRQEDMEPEKMRNEEKRLEALELERIRNELLMQRARELEKMNNEMNQQEAMEPEVMNNEMNQQEDIELEKMRNEENRPEVMELEKQNMQKGMELEKTRPRNEENWQEDMKLEKTKNDVNWQEDIEPEKMENDANREEDIEPEEMMNVVNREGNIELERMENDVSREEELEKMNEENWQEAMELENIRK</sequence>
<keyword evidence="2" id="KW-1185">Reference proteome</keyword>
<name>A0ACA9MTJ5_9GLOM</name>
<dbReference type="Proteomes" id="UP000789525">
    <property type="component" value="Unassembled WGS sequence"/>
</dbReference>
<gene>
    <name evidence="1" type="ORF">ACOLOM_LOCUS6556</name>
</gene>
<reference evidence="1" key="1">
    <citation type="submission" date="2021-06" db="EMBL/GenBank/DDBJ databases">
        <authorList>
            <person name="Kallberg Y."/>
            <person name="Tangrot J."/>
            <person name="Rosling A."/>
        </authorList>
    </citation>
    <scope>NUCLEOTIDE SEQUENCE</scope>
    <source>
        <strain evidence="1">CL356</strain>
    </source>
</reference>
<organism evidence="1 2">
    <name type="scientific">Acaulospora colombiana</name>
    <dbReference type="NCBI Taxonomy" id="27376"/>
    <lineage>
        <taxon>Eukaryota</taxon>
        <taxon>Fungi</taxon>
        <taxon>Fungi incertae sedis</taxon>
        <taxon>Mucoromycota</taxon>
        <taxon>Glomeromycotina</taxon>
        <taxon>Glomeromycetes</taxon>
        <taxon>Diversisporales</taxon>
        <taxon>Acaulosporaceae</taxon>
        <taxon>Acaulospora</taxon>
    </lineage>
</organism>
<feature type="non-terminal residue" evidence="1">
    <location>
        <position position="1"/>
    </location>
</feature>
<dbReference type="EMBL" id="CAJVPT010013627">
    <property type="protein sequence ID" value="CAG8597548.1"/>
    <property type="molecule type" value="Genomic_DNA"/>
</dbReference>
<proteinExistence type="predicted"/>